<feature type="compositionally biased region" description="Low complexity" evidence="2">
    <location>
        <begin position="52"/>
        <end position="65"/>
    </location>
</feature>
<evidence type="ECO:0000256" key="1">
    <source>
        <dbReference type="ARBA" id="ARBA00022729"/>
    </source>
</evidence>
<dbReference type="Proteomes" id="UP001314170">
    <property type="component" value="Unassembled WGS sequence"/>
</dbReference>
<keyword evidence="1" id="KW-0732">Signal</keyword>
<proteinExistence type="predicted"/>
<dbReference type="EMBL" id="CAWUPB010001194">
    <property type="protein sequence ID" value="CAK7353960.1"/>
    <property type="molecule type" value="Genomic_DNA"/>
</dbReference>
<comment type="caution">
    <text evidence="3">The sequence shown here is derived from an EMBL/GenBank/DDBJ whole genome shotgun (WGS) entry which is preliminary data.</text>
</comment>
<organism evidence="3 4">
    <name type="scientific">Dovyalis caffra</name>
    <dbReference type="NCBI Taxonomy" id="77055"/>
    <lineage>
        <taxon>Eukaryota</taxon>
        <taxon>Viridiplantae</taxon>
        <taxon>Streptophyta</taxon>
        <taxon>Embryophyta</taxon>
        <taxon>Tracheophyta</taxon>
        <taxon>Spermatophyta</taxon>
        <taxon>Magnoliopsida</taxon>
        <taxon>eudicotyledons</taxon>
        <taxon>Gunneridae</taxon>
        <taxon>Pentapetalae</taxon>
        <taxon>rosids</taxon>
        <taxon>fabids</taxon>
        <taxon>Malpighiales</taxon>
        <taxon>Salicaceae</taxon>
        <taxon>Flacourtieae</taxon>
        <taxon>Dovyalis</taxon>
    </lineage>
</organism>
<sequence>MQENKLSAVCERVLDRCLAPTTASGEGCDNMTMIVVQFKKPIGSTASADEQSSLSEPPATEPPATESKHAAIESKPAATEPAAAESKPAATESKPEETIQLCNPIRPNTFKRIAVNNCLVSSGKPLSSGSIISFSLLPPSNVEAYGDI</sequence>
<accession>A0AAV1SPT1</accession>
<evidence type="ECO:0000313" key="3">
    <source>
        <dbReference type="EMBL" id="CAK7353960.1"/>
    </source>
</evidence>
<reference evidence="3 4" key="1">
    <citation type="submission" date="2024-01" db="EMBL/GenBank/DDBJ databases">
        <authorList>
            <person name="Waweru B."/>
        </authorList>
    </citation>
    <scope>NUCLEOTIDE SEQUENCE [LARGE SCALE GENOMIC DNA]</scope>
</reference>
<gene>
    <name evidence="3" type="ORF">DCAF_LOCUS24995</name>
</gene>
<evidence type="ECO:0000313" key="4">
    <source>
        <dbReference type="Proteomes" id="UP001314170"/>
    </source>
</evidence>
<evidence type="ECO:0008006" key="5">
    <source>
        <dbReference type="Google" id="ProtNLM"/>
    </source>
</evidence>
<dbReference type="AlphaFoldDB" id="A0AAV1SPT1"/>
<keyword evidence="4" id="KW-1185">Reference proteome</keyword>
<dbReference type="InterPro" id="IPR040361">
    <property type="entry name" value="TPD1"/>
</dbReference>
<protein>
    <recommendedName>
        <fullName evidence="5">Protein-serine/threonine phosphatase</fullName>
    </recommendedName>
</protein>
<dbReference type="Pfam" id="PF24068">
    <property type="entry name" value="TPD1_C"/>
    <property type="match status" value="1"/>
</dbReference>
<feature type="region of interest" description="Disordered" evidence="2">
    <location>
        <begin position="45"/>
        <end position="99"/>
    </location>
</feature>
<evidence type="ECO:0000256" key="2">
    <source>
        <dbReference type="SAM" id="MobiDB-lite"/>
    </source>
</evidence>
<name>A0AAV1SPT1_9ROSI</name>